<dbReference type="PIRSF" id="PIRSF016578">
    <property type="entry name" value="HsaA"/>
    <property type="match status" value="1"/>
</dbReference>
<dbReference type="InterPro" id="IPR036250">
    <property type="entry name" value="AcylCo_DH-like_C"/>
</dbReference>
<dbReference type="InterPro" id="IPR009100">
    <property type="entry name" value="AcylCoA_DH/oxidase_NM_dom_sf"/>
</dbReference>
<dbReference type="InterPro" id="IPR009075">
    <property type="entry name" value="AcylCo_DH/oxidase_C"/>
</dbReference>
<dbReference type="Pfam" id="PF02770">
    <property type="entry name" value="Acyl-CoA_dh_M"/>
    <property type="match status" value="1"/>
</dbReference>
<dbReference type="InterPro" id="IPR006089">
    <property type="entry name" value="Acyl-CoA_DH_CS"/>
</dbReference>
<organism evidence="9 10">
    <name type="scientific">Priapulus caudatus</name>
    <name type="common">Priapulid worm</name>
    <dbReference type="NCBI Taxonomy" id="37621"/>
    <lineage>
        <taxon>Eukaryota</taxon>
        <taxon>Metazoa</taxon>
        <taxon>Ecdysozoa</taxon>
        <taxon>Scalidophora</taxon>
        <taxon>Priapulida</taxon>
        <taxon>Priapulimorpha</taxon>
        <taxon>Priapulimorphida</taxon>
        <taxon>Priapulidae</taxon>
        <taxon>Priapulus</taxon>
    </lineage>
</organism>
<dbReference type="GeneID" id="106812910"/>
<reference evidence="10" key="1">
    <citation type="submission" date="2025-08" db="UniProtKB">
        <authorList>
            <consortium name="RefSeq"/>
        </authorList>
    </citation>
    <scope>IDENTIFICATION</scope>
</reference>
<dbReference type="InterPro" id="IPR037069">
    <property type="entry name" value="AcylCoA_DH/ox_N_sf"/>
</dbReference>
<dbReference type="PROSITE" id="PS00072">
    <property type="entry name" value="ACYL_COA_DH_1"/>
    <property type="match status" value="1"/>
</dbReference>
<keyword evidence="4 5" id="KW-0274">FAD</keyword>
<keyword evidence="5" id="KW-0560">Oxidoreductase</keyword>
<dbReference type="Pfam" id="PF02771">
    <property type="entry name" value="Acyl-CoA_dh_N"/>
    <property type="match status" value="1"/>
</dbReference>
<sequence>MAAFISSAKSFRPVLLKLFSLKFGNVHHTRTISALVQLSETHEMLRKTCRDFAQNELKPIAAQIDRDHQYPKEQVRKMGELGLLAIDVPEEDGGTGLDYLAYAIAMEEISRGCASAGVIMSVMNSLYLGPIKKHANPAQKEQFLRPFVGGERVGCFALSEPGNGSDAGAASTMAKDNPDHWLLNGSKAWITNGYEAEGVVLFATTDKALKHKGISAFLVPKPMAGLSVGKKEDKLGIRASSTTTLTFEDCKLPKESILGERGMGFKIAMETLDAGRIGIASQALGIAQASLDCAVDYAGTRQAFGAPIAKLQAIQMTLANMAVALESARLLTWRAASLKDAGKKFTKEAAMAKLAASEAATLCSHQAIQVLGGMGYVTDMPAERHYRDARITEIYEGTSEIQRLVIAGNLLKEYGQ</sequence>
<evidence type="ECO:0000256" key="1">
    <source>
        <dbReference type="ARBA" id="ARBA00001974"/>
    </source>
</evidence>
<dbReference type="Gene3D" id="1.20.140.10">
    <property type="entry name" value="Butyryl-CoA Dehydrogenase, subunit A, domain 3"/>
    <property type="match status" value="1"/>
</dbReference>
<protein>
    <submittedName>
        <fullName evidence="10">Short-chain specific acyl-CoA dehydrogenase, mitochondrial-like</fullName>
    </submittedName>
</protein>
<evidence type="ECO:0000256" key="5">
    <source>
        <dbReference type="RuleBase" id="RU362125"/>
    </source>
</evidence>
<keyword evidence="9" id="KW-1185">Reference proteome</keyword>
<dbReference type="PANTHER" id="PTHR43884">
    <property type="entry name" value="ACYL-COA DEHYDROGENASE"/>
    <property type="match status" value="1"/>
</dbReference>
<feature type="domain" description="Acyl-CoA dehydrogenase/oxidase C-terminal" evidence="6">
    <location>
        <begin position="262"/>
        <end position="410"/>
    </location>
</feature>
<evidence type="ECO:0000313" key="10">
    <source>
        <dbReference type="RefSeq" id="XP_014672403.1"/>
    </source>
</evidence>
<comment type="cofactor">
    <cofactor evidence="1 5">
        <name>FAD</name>
        <dbReference type="ChEBI" id="CHEBI:57692"/>
    </cofactor>
</comment>
<dbReference type="SUPFAM" id="SSF47203">
    <property type="entry name" value="Acyl-CoA dehydrogenase C-terminal domain-like"/>
    <property type="match status" value="1"/>
</dbReference>
<evidence type="ECO:0000313" key="9">
    <source>
        <dbReference type="Proteomes" id="UP000695022"/>
    </source>
</evidence>
<gene>
    <name evidence="10" type="primary">LOC106812910</name>
</gene>
<evidence type="ECO:0000256" key="2">
    <source>
        <dbReference type="ARBA" id="ARBA00009347"/>
    </source>
</evidence>
<dbReference type="PANTHER" id="PTHR43884:SF12">
    <property type="entry name" value="ISOVALERYL-COA DEHYDROGENASE, MITOCHONDRIAL-RELATED"/>
    <property type="match status" value="1"/>
</dbReference>
<dbReference type="Gene3D" id="2.40.110.10">
    <property type="entry name" value="Butyryl-CoA Dehydrogenase, subunit A, domain 2"/>
    <property type="match status" value="1"/>
</dbReference>
<dbReference type="Pfam" id="PF00441">
    <property type="entry name" value="Acyl-CoA_dh_1"/>
    <property type="match status" value="1"/>
</dbReference>
<dbReference type="InterPro" id="IPR013786">
    <property type="entry name" value="AcylCoA_DH/ox_N"/>
</dbReference>
<feature type="domain" description="Acyl-CoA oxidase/dehydrogenase middle" evidence="7">
    <location>
        <begin position="155"/>
        <end position="250"/>
    </location>
</feature>
<comment type="similarity">
    <text evidence="2 5">Belongs to the acyl-CoA dehydrogenase family.</text>
</comment>
<evidence type="ECO:0000259" key="6">
    <source>
        <dbReference type="Pfam" id="PF00441"/>
    </source>
</evidence>
<dbReference type="Proteomes" id="UP000695022">
    <property type="component" value="Unplaced"/>
</dbReference>
<feature type="domain" description="Acyl-CoA dehydrogenase/oxidase N-terminal" evidence="8">
    <location>
        <begin position="39"/>
        <end position="151"/>
    </location>
</feature>
<evidence type="ECO:0000256" key="3">
    <source>
        <dbReference type="ARBA" id="ARBA00022630"/>
    </source>
</evidence>
<dbReference type="CDD" id="cd01158">
    <property type="entry name" value="SCAD_SBCAD"/>
    <property type="match status" value="1"/>
</dbReference>
<dbReference type="Gene3D" id="1.10.540.10">
    <property type="entry name" value="Acyl-CoA dehydrogenase/oxidase, N-terminal domain"/>
    <property type="match status" value="1"/>
</dbReference>
<dbReference type="InterPro" id="IPR046373">
    <property type="entry name" value="Acyl-CoA_Oxase/DH_mid-dom_sf"/>
</dbReference>
<evidence type="ECO:0000259" key="7">
    <source>
        <dbReference type="Pfam" id="PF02770"/>
    </source>
</evidence>
<dbReference type="PROSITE" id="PS00073">
    <property type="entry name" value="ACYL_COA_DH_2"/>
    <property type="match status" value="1"/>
</dbReference>
<name>A0ABM1EJN2_PRICU</name>
<keyword evidence="3 5" id="KW-0285">Flavoprotein</keyword>
<proteinExistence type="inferred from homology"/>
<dbReference type="InterPro" id="IPR006091">
    <property type="entry name" value="Acyl-CoA_Oxase/DH_mid-dom"/>
</dbReference>
<dbReference type="RefSeq" id="XP_014672403.1">
    <property type="nucleotide sequence ID" value="XM_014816917.1"/>
</dbReference>
<accession>A0ABM1EJN2</accession>
<dbReference type="SUPFAM" id="SSF56645">
    <property type="entry name" value="Acyl-CoA dehydrogenase NM domain-like"/>
    <property type="match status" value="1"/>
</dbReference>
<evidence type="ECO:0000259" key="8">
    <source>
        <dbReference type="Pfam" id="PF02771"/>
    </source>
</evidence>
<evidence type="ECO:0000256" key="4">
    <source>
        <dbReference type="ARBA" id="ARBA00022827"/>
    </source>
</evidence>